<dbReference type="EMBL" id="PJQY01003872">
    <property type="protein sequence ID" value="PQM33792.1"/>
    <property type="molecule type" value="Genomic_DNA"/>
</dbReference>
<organism evidence="5 6">
    <name type="scientific">Prunus yedoensis var. nudiflora</name>
    <dbReference type="NCBI Taxonomy" id="2094558"/>
    <lineage>
        <taxon>Eukaryota</taxon>
        <taxon>Viridiplantae</taxon>
        <taxon>Streptophyta</taxon>
        <taxon>Embryophyta</taxon>
        <taxon>Tracheophyta</taxon>
        <taxon>Spermatophyta</taxon>
        <taxon>Magnoliopsida</taxon>
        <taxon>eudicotyledons</taxon>
        <taxon>Gunneridae</taxon>
        <taxon>Pentapetalae</taxon>
        <taxon>rosids</taxon>
        <taxon>fabids</taxon>
        <taxon>Rosales</taxon>
        <taxon>Rosaceae</taxon>
        <taxon>Amygdaloideae</taxon>
        <taxon>Amygdaleae</taxon>
        <taxon>Prunus</taxon>
    </lineage>
</organism>
<dbReference type="PANTHER" id="PTHR33491">
    <property type="entry name" value="OSJNBA0016N04.9 PROTEIN"/>
    <property type="match status" value="1"/>
</dbReference>
<comment type="subcellular location">
    <subcellularLocation>
        <location evidence="1">Membrane</location>
        <topology evidence="1">Single-pass membrane protein</topology>
    </subcellularLocation>
</comment>
<evidence type="ECO:0000313" key="6">
    <source>
        <dbReference type="Proteomes" id="UP000250321"/>
    </source>
</evidence>
<dbReference type="GO" id="GO:0016020">
    <property type="term" value="C:membrane"/>
    <property type="evidence" value="ECO:0007669"/>
    <property type="project" value="UniProtKB-SubCell"/>
</dbReference>
<dbReference type="InterPro" id="IPR025287">
    <property type="entry name" value="WAK_GUB"/>
</dbReference>
<dbReference type="Proteomes" id="UP000250321">
    <property type="component" value="Unassembled WGS sequence"/>
</dbReference>
<keyword evidence="5" id="KW-0808">Transferase</keyword>
<keyword evidence="2 3" id="KW-0732">Signal</keyword>
<evidence type="ECO:0000256" key="3">
    <source>
        <dbReference type="SAM" id="SignalP"/>
    </source>
</evidence>
<keyword evidence="6" id="KW-1185">Reference proteome</keyword>
<dbReference type="STRING" id="2094558.A0A314UAA0"/>
<evidence type="ECO:0000313" key="5">
    <source>
        <dbReference type="EMBL" id="PQM33792.1"/>
    </source>
</evidence>
<keyword evidence="5" id="KW-0675">Receptor</keyword>
<protein>
    <submittedName>
        <fullName evidence="5">Wall-associated receptor kinase-like 3</fullName>
    </submittedName>
</protein>
<comment type="caution">
    <text evidence="5">The sequence shown here is derived from an EMBL/GenBank/DDBJ whole genome shotgun (WGS) entry which is preliminary data.</text>
</comment>
<accession>A0A314UAA0</accession>
<keyword evidence="5" id="KW-0418">Kinase</keyword>
<dbReference type="AlphaFoldDB" id="A0A314UAA0"/>
<dbReference type="GO" id="GO:0030247">
    <property type="term" value="F:polysaccharide binding"/>
    <property type="evidence" value="ECO:0007669"/>
    <property type="project" value="InterPro"/>
</dbReference>
<reference evidence="5 6" key="1">
    <citation type="submission" date="2018-02" db="EMBL/GenBank/DDBJ databases">
        <title>Draft genome of wild Prunus yedoensis var. nudiflora.</title>
        <authorList>
            <person name="Baek S."/>
            <person name="Kim J.-H."/>
            <person name="Choi K."/>
            <person name="Kim G.-B."/>
            <person name="Cho A."/>
            <person name="Jang H."/>
            <person name="Shin C.-H."/>
            <person name="Yu H.-J."/>
            <person name="Mun J.-H."/>
        </authorList>
    </citation>
    <scope>NUCLEOTIDE SEQUENCE [LARGE SCALE GENOMIC DNA]</scope>
    <source>
        <strain evidence="6">cv. Jeju island</strain>
        <tissue evidence="5">Leaf</tissue>
    </source>
</reference>
<dbReference type="Pfam" id="PF13947">
    <property type="entry name" value="GUB_WAK_bind"/>
    <property type="match status" value="1"/>
</dbReference>
<gene>
    <name evidence="5" type="ORF">Pyn_08550</name>
</gene>
<feature type="domain" description="Wall-associated receptor kinase galacturonan-binding" evidence="4">
    <location>
        <begin position="41"/>
        <end position="104"/>
    </location>
</feature>
<dbReference type="GO" id="GO:0016301">
    <property type="term" value="F:kinase activity"/>
    <property type="evidence" value="ECO:0007669"/>
    <property type="project" value="UniProtKB-KW"/>
</dbReference>
<name>A0A314UAA0_PRUYE</name>
<evidence type="ECO:0000256" key="2">
    <source>
        <dbReference type="ARBA" id="ARBA00022729"/>
    </source>
</evidence>
<feature type="chain" id="PRO_5016399579" evidence="3">
    <location>
        <begin position="29"/>
        <end position="322"/>
    </location>
</feature>
<feature type="signal peptide" evidence="3">
    <location>
        <begin position="1"/>
        <end position="28"/>
    </location>
</feature>
<proteinExistence type="predicted"/>
<dbReference type="OrthoDB" id="1166470at2759"/>
<sequence>MHDKMQYDLLVHLVLFVLLLWSSSTTTAASRAETPMAKRNCPTHCGDISIPYPFGIGPNKDCYFDEWFEMVCNQSSSTSPHKLYLRRAQLEVLNVYANGTLRVNNPIAFFCNGYRGQQPANLSGSPFVYSERHNKFTAVSCDYLTMVSSEKYLVGGCRSICEGTSTSPEDCEIGVNCCQTNIPPHLSVISTDIEDDDRRGRENTCNNYAFLVDQEWFRNNFMASNFSVIKDMDSVPVVLDWSLGLDNTSSRLFQRFIGQHHSGVYEDPTPSCKIQNVTSNSTRQRLVCSCPSGFEGNPYLREPCHGKQTSKISQKNSNTWTN</sequence>
<evidence type="ECO:0000259" key="4">
    <source>
        <dbReference type="Pfam" id="PF13947"/>
    </source>
</evidence>
<evidence type="ECO:0000256" key="1">
    <source>
        <dbReference type="ARBA" id="ARBA00004167"/>
    </source>
</evidence>